<name>A0A1X6N344_9APHY</name>
<dbReference type="STRING" id="670580.A0A1X6N344"/>
<feature type="region of interest" description="Disordered" evidence="1">
    <location>
        <begin position="89"/>
        <end position="112"/>
    </location>
</feature>
<dbReference type="Proteomes" id="UP000194127">
    <property type="component" value="Unassembled WGS sequence"/>
</dbReference>
<keyword evidence="2" id="KW-0812">Transmembrane</keyword>
<protein>
    <submittedName>
        <fullName evidence="3">Uncharacterized protein</fullName>
    </submittedName>
</protein>
<gene>
    <name evidence="3" type="ORF">POSPLADRAFT_1056379</name>
</gene>
<feature type="transmembrane region" description="Helical" evidence="2">
    <location>
        <begin position="42"/>
        <end position="59"/>
    </location>
</feature>
<accession>A0A1X6N344</accession>
<feature type="region of interest" description="Disordered" evidence="1">
    <location>
        <begin position="1"/>
        <end position="32"/>
    </location>
</feature>
<dbReference type="OrthoDB" id="3199651at2759"/>
<dbReference type="AlphaFoldDB" id="A0A1X6N344"/>
<keyword evidence="4" id="KW-1185">Reference proteome</keyword>
<proteinExistence type="predicted"/>
<dbReference type="RefSeq" id="XP_024339822.1">
    <property type="nucleotide sequence ID" value="XM_024480763.1"/>
</dbReference>
<dbReference type="EMBL" id="KZ110596">
    <property type="protein sequence ID" value="OSX63028.1"/>
    <property type="molecule type" value="Genomic_DNA"/>
</dbReference>
<organism evidence="3 4">
    <name type="scientific">Postia placenta MAD-698-R-SB12</name>
    <dbReference type="NCBI Taxonomy" id="670580"/>
    <lineage>
        <taxon>Eukaryota</taxon>
        <taxon>Fungi</taxon>
        <taxon>Dikarya</taxon>
        <taxon>Basidiomycota</taxon>
        <taxon>Agaricomycotina</taxon>
        <taxon>Agaricomycetes</taxon>
        <taxon>Polyporales</taxon>
        <taxon>Adustoporiaceae</taxon>
        <taxon>Rhodonia</taxon>
    </lineage>
</organism>
<evidence type="ECO:0000313" key="3">
    <source>
        <dbReference type="EMBL" id="OSX63028.1"/>
    </source>
</evidence>
<evidence type="ECO:0000313" key="4">
    <source>
        <dbReference type="Proteomes" id="UP000194127"/>
    </source>
</evidence>
<sequence length="209" mass="22010">MSQNLQQPSAVQSSSDLPPPRERKRVTRSVSPPLSHVPLSRFNYIIALLAAALLAFYAWRVAQWKAEVGGWWNLALGRRPPAIQNQNHMNGANGAWAAQPDDSKRKEGEPDVEQRIEELARALGVSSTDLAGAIAGVVREFVPPASLSSVAAHETGNAVKYLVDPSSASSSAAEEAPGATASRGVGAMLHAVEAAVGMDEPPSELASDA</sequence>
<reference evidence="3 4" key="1">
    <citation type="submission" date="2017-04" db="EMBL/GenBank/DDBJ databases">
        <title>Genome Sequence of the Model Brown-Rot Fungus Postia placenta SB12.</title>
        <authorList>
            <consortium name="DOE Joint Genome Institute"/>
            <person name="Gaskell J."/>
            <person name="Kersten P."/>
            <person name="Larrondo L.F."/>
            <person name="Canessa P."/>
            <person name="Martinez D."/>
            <person name="Hibbett D."/>
            <person name="Schmoll M."/>
            <person name="Kubicek C.P."/>
            <person name="Martinez A.T."/>
            <person name="Yadav J."/>
            <person name="Master E."/>
            <person name="Magnuson J.K."/>
            <person name="James T."/>
            <person name="Yaver D."/>
            <person name="Berka R."/>
            <person name="Labutti K."/>
            <person name="Lipzen A."/>
            <person name="Aerts A."/>
            <person name="Barry K."/>
            <person name="Henrissat B."/>
            <person name="Blanchette R."/>
            <person name="Grigoriev I."/>
            <person name="Cullen D."/>
        </authorList>
    </citation>
    <scope>NUCLEOTIDE SEQUENCE [LARGE SCALE GENOMIC DNA]</scope>
    <source>
        <strain evidence="3 4">MAD-698-R-SB12</strain>
    </source>
</reference>
<keyword evidence="2" id="KW-1133">Transmembrane helix</keyword>
<evidence type="ECO:0000256" key="1">
    <source>
        <dbReference type="SAM" id="MobiDB-lite"/>
    </source>
</evidence>
<feature type="compositionally biased region" description="Polar residues" evidence="1">
    <location>
        <begin position="1"/>
        <end position="16"/>
    </location>
</feature>
<evidence type="ECO:0000256" key="2">
    <source>
        <dbReference type="SAM" id="Phobius"/>
    </source>
</evidence>
<keyword evidence="2" id="KW-0472">Membrane</keyword>
<dbReference type="GeneID" id="36325713"/>
<feature type="compositionally biased region" description="Basic and acidic residues" evidence="1">
    <location>
        <begin position="101"/>
        <end position="112"/>
    </location>
</feature>